<protein>
    <submittedName>
        <fullName evidence="2">Uncharacterized protein</fullName>
    </submittedName>
</protein>
<feature type="signal peptide" evidence="1">
    <location>
        <begin position="1"/>
        <end position="20"/>
    </location>
</feature>
<keyword evidence="1" id="KW-0732">Signal</keyword>
<sequence length="82" mass="8339">MKSFALVTAMVAATATGAFAQQAPVQLSSAIQSQILAWLPGTDLSDLTNSQYAQIVSLFANSDNLGAGEDPAGAVKAILTAQ</sequence>
<dbReference type="Proteomes" id="UP001515660">
    <property type="component" value="Unassembled WGS sequence"/>
</dbReference>
<accession>A0ABX0G618</accession>
<comment type="caution">
    <text evidence="2">The sequence shown here is derived from an EMBL/GenBank/DDBJ whole genome shotgun (WGS) entry which is preliminary data.</text>
</comment>
<keyword evidence="3" id="KW-1185">Reference proteome</keyword>
<evidence type="ECO:0000313" key="2">
    <source>
        <dbReference type="EMBL" id="NHB76718.1"/>
    </source>
</evidence>
<proteinExistence type="predicted"/>
<dbReference type="RefSeq" id="WP_166402762.1">
    <property type="nucleotide sequence ID" value="NZ_JAANHS010000005.1"/>
</dbReference>
<name>A0ABX0G618_9RHOB</name>
<dbReference type="EMBL" id="JAANHS010000005">
    <property type="protein sequence ID" value="NHB76718.1"/>
    <property type="molecule type" value="Genomic_DNA"/>
</dbReference>
<reference evidence="2 3" key="1">
    <citation type="journal article" date="2022" name="Microorganisms">
        <title>Genome Sequence and Characterization of a Xanthorhodopsin-Containing, Aerobic Anoxygenic Phototrophic Rhodobacter Species, Isolated from Mesophilic Conditions at Yellowstone National Park.</title>
        <authorList>
            <person name="Kyndt J.A."/>
            <person name="Robertson S."/>
            <person name="Shoffstall I.B."/>
            <person name="Ramaley R.F."/>
            <person name="Meyer T.E."/>
        </authorList>
    </citation>
    <scope>NUCLEOTIDE SEQUENCE [LARGE SCALE GENOMIC DNA]</scope>
    <source>
        <strain evidence="2 3">M37P</strain>
    </source>
</reference>
<feature type="chain" id="PRO_5047543732" evidence="1">
    <location>
        <begin position="21"/>
        <end position="82"/>
    </location>
</feature>
<organism evidence="2 3">
    <name type="scientific">Rhodobacter calidifons</name>
    <dbReference type="NCBI Taxonomy" id="2715277"/>
    <lineage>
        <taxon>Bacteria</taxon>
        <taxon>Pseudomonadati</taxon>
        <taxon>Pseudomonadota</taxon>
        <taxon>Alphaproteobacteria</taxon>
        <taxon>Rhodobacterales</taxon>
        <taxon>Rhodobacter group</taxon>
        <taxon>Rhodobacter</taxon>
    </lineage>
</organism>
<gene>
    <name evidence="2" type="ORF">G8O29_08170</name>
</gene>
<evidence type="ECO:0000313" key="3">
    <source>
        <dbReference type="Proteomes" id="UP001515660"/>
    </source>
</evidence>
<evidence type="ECO:0000256" key="1">
    <source>
        <dbReference type="SAM" id="SignalP"/>
    </source>
</evidence>